<proteinExistence type="predicted"/>
<protein>
    <submittedName>
        <fullName evidence="1">Uncharacterized protein</fullName>
    </submittedName>
</protein>
<keyword evidence="2" id="KW-1185">Reference proteome</keyword>
<dbReference type="Proteomes" id="UP000784294">
    <property type="component" value="Unassembled WGS sequence"/>
</dbReference>
<accession>A0A3S5BU25</accession>
<sequence>MRWRFIATEEQQSPVGARIHDNVRADSLGSSPSSGLIWMPQLPKLATGIEISSGYFDAQNELWAEDRFIDNFEPVSVAHGCSSPAVKMRLKMHPNQAIAADI</sequence>
<comment type="caution">
    <text evidence="1">The sequence shown here is derived from an EMBL/GenBank/DDBJ whole genome shotgun (WGS) entry which is preliminary data.</text>
</comment>
<organism evidence="1 2">
    <name type="scientific">Protopolystoma xenopodis</name>
    <dbReference type="NCBI Taxonomy" id="117903"/>
    <lineage>
        <taxon>Eukaryota</taxon>
        <taxon>Metazoa</taxon>
        <taxon>Spiralia</taxon>
        <taxon>Lophotrochozoa</taxon>
        <taxon>Platyhelminthes</taxon>
        <taxon>Monogenea</taxon>
        <taxon>Polyopisthocotylea</taxon>
        <taxon>Polystomatidea</taxon>
        <taxon>Polystomatidae</taxon>
        <taxon>Protopolystoma</taxon>
    </lineage>
</organism>
<evidence type="ECO:0000313" key="2">
    <source>
        <dbReference type="Proteomes" id="UP000784294"/>
    </source>
</evidence>
<reference evidence="1" key="1">
    <citation type="submission" date="2018-11" db="EMBL/GenBank/DDBJ databases">
        <authorList>
            <consortium name="Pathogen Informatics"/>
        </authorList>
    </citation>
    <scope>NUCLEOTIDE SEQUENCE</scope>
</reference>
<name>A0A3S5BU25_9PLAT</name>
<dbReference type="AlphaFoldDB" id="A0A3S5BU25"/>
<evidence type="ECO:0000313" key="1">
    <source>
        <dbReference type="EMBL" id="VEL18406.1"/>
    </source>
</evidence>
<gene>
    <name evidence="1" type="ORF">PXEA_LOCUS11846</name>
</gene>
<dbReference type="EMBL" id="CAAALY010036872">
    <property type="protein sequence ID" value="VEL18406.1"/>
    <property type="molecule type" value="Genomic_DNA"/>
</dbReference>